<gene>
    <name evidence="2" type="ORF">HERI1096_LOCUS27980</name>
</gene>
<sequence>MHFLNSTARSSRSPEPAQQPHIPDQAMEHMPDFPRSIGVVPPRNFNTRDRHAAFEVELVKFGALVTAFLPAVLEVGADGILLRQMSDGQPPIRAFSWKMLYGWLATDTGFRLQTDVVGTYIDMRTPGGRAMTDALNKYAQQHLSHLVFRDGGAMLPPPRALDAETPRGGAPPADVGLRTSSAAEAKKEAPLPKTPVAPPEGNKPPEPGANDAMCVICLERPLEFAFMPCGHFCVCAYHTHPVGGLCPVCRTEVHGVSRIFA</sequence>
<dbReference type="InterPro" id="IPR013083">
    <property type="entry name" value="Znf_RING/FYVE/PHD"/>
</dbReference>
<feature type="compositionally biased region" description="Pro residues" evidence="1">
    <location>
        <begin position="192"/>
        <end position="205"/>
    </location>
</feature>
<evidence type="ECO:0000256" key="1">
    <source>
        <dbReference type="SAM" id="MobiDB-lite"/>
    </source>
</evidence>
<evidence type="ECO:0000313" key="2">
    <source>
        <dbReference type="EMBL" id="CAE0130076.1"/>
    </source>
</evidence>
<name>A0A7S3BCN2_9EUKA</name>
<dbReference type="AlphaFoldDB" id="A0A7S3BCN2"/>
<dbReference type="SUPFAM" id="SSF57850">
    <property type="entry name" value="RING/U-box"/>
    <property type="match status" value="1"/>
</dbReference>
<evidence type="ECO:0008006" key="3">
    <source>
        <dbReference type="Google" id="ProtNLM"/>
    </source>
</evidence>
<feature type="region of interest" description="Disordered" evidence="1">
    <location>
        <begin position="1"/>
        <end position="33"/>
    </location>
</feature>
<accession>A0A7S3BCN2</accession>
<dbReference type="Pfam" id="PF13920">
    <property type="entry name" value="zf-C3HC4_3"/>
    <property type="match status" value="1"/>
</dbReference>
<feature type="region of interest" description="Disordered" evidence="1">
    <location>
        <begin position="157"/>
        <end position="205"/>
    </location>
</feature>
<feature type="compositionally biased region" description="Polar residues" evidence="1">
    <location>
        <begin position="1"/>
        <end position="13"/>
    </location>
</feature>
<dbReference type="Gene3D" id="3.30.40.10">
    <property type="entry name" value="Zinc/RING finger domain, C3HC4 (zinc finger)"/>
    <property type="match status" value="1"/>
</dbReference>
<organism evidence="2">
    <name type="scientific">Haptolina ericina</name>
    <dbReference type="NCBI Taxonomy" id="156174"/>
    <lineage>
        <taxon>Eukaryota</taxon>
        <taxon>Haptista</taxon>
        <taxon>Haptophyta</taxon>
        <taxon>Prymnesiophyceae</taxon>
        <taxon>Prymnesiales</taxon>
        <taxon>Prymnesiaceae</taxon>
        <taxon>Haptolina</taxon>
    </lineage>
</organism>
<dbReference type="EMBL" id="HBHX01050648">
    <property type="protein sequence ID" value="CAE0130076.1"/>
    <property type="molecule type" value="Transcribed_RNA"/>
</dbReference>
<proteinExistence type="predicted"/>
<protein>
    <recommendedName>
        <fullName evidence="3">RING-type domain-containing protein</fullName>
    </recommendedName>
</protein>
<reference evidence="2" key="1">
    <citation type="submission" date="2021-01" db="EMBL/GenBank/DDBJ databases">
        <authorList>
            <person name="Corre E."/>
            <person name="Pelletier E."/>
            <person name="Niang G."/>
            <person name="Scheremetjew M."/>
            <person name="Finn R."/>
            <person name="Kale V."/>
            <person name="Holt S."/>
            <person name="Cochrane G."/>
            <person name="Meng A."/>
            <person name="Brown T."/>
            <person name="Cohen L."/>
        </authorList>
    </citation>
    <scope>NUCLEOTIDE SEQUENCE</scope>
    <source>
        <strain evidence="2">CCMP281</strain>
    </source>
</reference>